<reference evidence="6 7" key="2">
    <citation type="journal article" date="2019" name="Nat. Med.">
        <title>A library of human gut bacterial isolates paired with longitudinal multiomics data enables mechanistic microbiome research.</title>
        <authorList>
            <person name="Poyet M."/>
            <person name="Groussin M."/>
            <person name="Gibbons S.M."/>
            <person name="Avila-Pacheco J."/>
            <person name="Jiang X."/>
            <person name="Kearney S.M."/>
            <person name="Perrotta A.R."/>
            <person name="Berdy B."/>
            <person name="Zhao S."/>
            <person name="Lieberman T.D."/>
            <person name="Swanson P.K."/>
            <person name="Smith M."/>
            <person name="Roesemann S."/>
            <person name="Alexander J.E."/>
            <person name="Rich S.A."/>
            <person name="Livny J."/>
            <person name="Vlamakis H."/>
            <person name="Clish C."/>
            <person name="Bullock K."/>
            <person name="Deik A."/>
            <person name="Scott J."/>
            <person name="Pierce K.A."/>
            <person name="Xavier R.J."/>
            <person name="Alm E.J."/>
        </authorList>
    </citation>
    <scope>NUCLEOTIDE SEQUENCE [LARGE SCALE GENOMIC DNA]</scope>
    <source>
        <strain evidence="3 6">BIOML-A166</strain>
        <strain evidence="2 7">BIOML-A320</strain>
    </source>
</reference>
<dbReference type="Proteomes" id="UP000461165">
    <property type="component" value="Unassembled WGS sequence"/>
</dbReference>
<feature type="transmembrane region" description="Helical" evidence="1">
    <location>
        <begin position="467"/>
        <end position="484"/>
    </location>
</feature>
<evidence type="ECO:0000313" key="3">
    <source>
        <dbReference type="EMBL" id="KAB7134405.1"/>
    </source>
</evidence>
<feature type="transmembrane region" description="Helical" evidence="1">
    <location>
        <begin position="284"/>
        <end position="299"/>
    </location>
</feature>
<feature type="transmembrane region" description="Helical" evidence="1">
    <location>
        <begin position="505"/>
        <end position="524"/>
    </location>
</feature>
<feature type="transmembrane region" description="Helical" evidence="1">
    <location>
        <begin position="306"/>
        <end position="327"/>
    </location>
</feature>
<evidence type="ECO:0000313" key="5">
    <source>
        <dbReference type="Proteomes" id="UP000257074"/>
    </source>
</evidence>
<keyword evidence="1" id="KW-0812">Transmembrane</keyword>
<dbReference type="RefSeq" id="WP_049135702.1">
    <property type="nucleotide sequence ID" value="NZ_AP022868.1"/>
</dbReference>
<sequence length="554" mass="62785">MMAIKHKHMSETVDDMTTGWRRILIGSGFFCLSVMMLWWWYCAIRATSPQMIDIDVSGNNRYSTILLVVLLVFIVAVSVFAKVRQAVRGIWHMMVRYKWILFVIVICWQIVMFFALGPATGFDAEWVIDYVVNPQVITDKGLDGASYLSNSPNNYLLFFVELGIYKALPFVTSLEALLLVMRVISVLVVDVCAIGMYAVAKRYLNDSVANIVLLLWCILLGLSGWCLHPYSDTFCMPFTVINCAFCFWLLSQKTIDKAFLSSWKNPVLIFLFGLNLAVTYNLKPSAVIPVIALLVALLLKMNRRHCVALLASLILMAGGFLCANVPYNHAVRTQQLVPYNHELSLSPQHYVMMGMTGTGGYLESEYQFTMSHLTYQEKVDANNAVIKQRLRQYGVVGYSTFLLTKFRNFTSDGSFGVQRYAGNVFLPRPFANEPLNAVHENLFIQKVSHLYTGGSNSNRTLIQIEQIFYILLVSGILMNCLRMSRTFFKEEEVLSIEKSGEHVSYDVWLAIAMVGAIIFLLIFESGHSRYLIQFLPIMLFMSGIGLSSISYVRK</sequence>
<dbReference type="EMBL" id="WEAY01000014">
    <property type="protein sequence ID" value="KAB6837362.1"/>
    <property type="molecule type" value="Genomic_DNA"/>
</dbReference>
<feature type="transmembrane region" description="Helical" evidence="1">
    <location>
        <begin position="20"/>
        <end position="41"/>
    </location>
</feature>
<evidence type="ECO:0000256" key="1">
    <source>
        <dbReference type="SAM" id="Phobius"/>
    </source>
</evidence>
<gene>
    <name evidence="4" type="ORF">CE169_00145</name>
    <name evidence="3" type="ORF">GBC97_08180</name>
    <name evidence="2" type="ORF">GBK08_08130</name>
</gene>
<dbReference type="Proteomes" id="UP000257074">
    <property type="component" value="Unassembled WGS sequence"/>
</dbReference>
<feature type="transmembrane region" description="Helical" evidence="1">
    <location>
        <begin position="176"/>
        <end position="200"/>
    </location>
</feature>
<feature type="transmembrane region" description="Helical" evidence="1">
    <location>
        <begin position="61"/>
        <end position="83"/>
    </location>
</feature>
<comment type="caution">
    <text evidence="4">The sequence shown here is derived from an EMBL/GenBank/DDBJ whole genome shotgun (WGS) entry which is preliminary data.</text>
</comment>
<dbReference type="Proteomes" id="UP000478746">
    <property type="component" value="Unassembled WGS sequence"/>
</dbReference>
<evidence type="ECO:0000313" key="2">
    <source>
        <dbReference type="EMBL" id="KAB6837362.1"/>
    </source>
</evidence>
<proteinExistence type="predicted"/>
<evidence type="ECO:0000313" key="4">
    <source>
        <dbReference type="EMBL" id="RDX11119.1"/>
    </source>
</evidence>
<keyword evidence="1" id="KW-1133">Transmembrane helix</keyword>
<dbReference type="EMBL" id="NJNR01000001">
    <property type="protein sequence ID" value="RDX11119.1"/>
    <property type="molecule type" value="Genomic_DNA"/>
</dbReference>
<accession>A0A2I1IZV8</accession>
<feature type="transmembrane region" description="Helical" evidence="1">
    <location>
        <begin position="207"/>
        <end position="225"/>
    </location>
</feature>
<dbReference type="EMBL" id="WDVF01000014">
    <property type="protein sequence ID" value="KAB7134405.1"/>
    <property type="molecule type" value="Genomic_DNA"/>
</dbReference>
<reference evidence="4 5" key="1">
    <citation type="journal article" date="2017" name="Anaerobe">
        <title>Quantification, isolation and characterization of Bifidobacterium from the vaginal microbiomes of reproductive aged women.</title>
        <authorList>
            <person name="Freitas A.C."/>
            <person name="Hill J.E."/>
        </authorList>
    </citation>
    <scope>NUCLEOTIDE SEQUENCE [LARGE SCALE GENOMIC DNA]</scope>
    <source>
        <strain evidence="4 5">N6D05</strain>
    </source>
</reference>
<evidence type="ECO:0000313" key="6">
    <source>
        <dbReference type="Proteomes" id="UP000461165"/>
    </source>
</evidence>
<evidence type="ECO:0008006" key="8">
    <source>
        <dbReference type="Google" id="ProtNLM"/>
    </source>
</evidence>
<keyword evidence="1" id="KW-0472">Membrane</keyword>
<organism evidence="4 5">
    <name type="scientific">Bifidobacterium longum</name>
    <dbReference type="NCBI Taxonomy" id="216816"/>
    <lineage>
        <taxon>Bacteria</taxon>
        <taxon>Bacillati</taxon>
        <taxon>Actinomycetota</taxon>
        <taxon>Actinomycetes</taxon>
        <taxon>Bifidobacteriales</taxon>
        <taxon>Bifidobacteriaceae</taxon>
        <taxon>Bifidobacterium</taxon>
    </lineage>
</organism>
<evidence type="ECO:0000313" key="7">
    <source>
        <dbReference type="Proteomes" id="UP000478746"/>
    </source>
</evidence>
<dbReference type="AlphaFoldDB" id="A0A2I1IZV8"/>
<feature type="transmembrane region" description="Helical" evidence="1">
    <location>
        <begin position="95"/>
        <end position="116"/>
    </location>
</feature>
<feature type="transmembrane region" description="Helical" evidence="1">
    <location>
        <begin position="530"/>
        <end position="552"/>
    </location>
</feature>
<name>A0A2I1IZV8_BIFLN</name>
<protein>
    <recommendedName>
        <fullName evidence="8">Glycosyltransferase RgtA/B/C/D-like domain-containing protein</fullName>
    </recommendedName>
</protein>